<organism evidence="2 3">
    <name type="scientific">Pristionchus fissidentatus</name>
    <dbReference type="NCBI Taxonomy" id="1538716"/>
    <lineage>
        <taxon>Eukaryota</taxon>
        <taxon>Metazoa</taxon>
        <taxon>Ecdysozoa</taxon>
        <taxon>Nematoda</taxon>
        <taxon>Chromadorea</taxon>
        <taxon>Rhabditida</taxon>
        <taxon>Rhabditina</taxon>
        <taxon>Diplogasteromorpha</taxon>
        <taxon>Diplogasteroidea</taxon>
        <taxon>Neodiplogasteridae</taxon>
        <taxon>Pristionchus</taxon>
    </lineage>
</organism>
<feature type="non-terminal residue" evidence="2">
    <location>
        <position position="1"/>
    </location>
</feature>
<keyword evidence="3" id="KW-1185">Reference proteome</keyword>
<dbReference type="EMBL" id="BTSY01000002">
    <property type="protein sequence ID" value="GMT13850.1"/>
    <property type="molecule type" value="Genomic_DNA"/>
</dbReference>
<evidence type="ECO:0000313" key="2">
    <source>
        <dbReference type="EMBL" id="GMT13850.1"/>
    </source>
</evidence>
<feature type="chain" id="PRO_5043405896" evidence="1">
    <location>
        <begin position="33"/>
        <end position="87"/>
    </location>
</feature>
<evidence type="ECO:0000256" key="1">
    <source>
        <dbReference type="SAM" id="SignalP"/>
    </source>
</evidence>
<comment type="caution">
    <text evidence="2">The sequence shown here is derived from an EMBL/GenBank/DDBJ whole genome shotgun (WGS) entry which is preliminary data.</text>
</comment>
<proteinExistence type="predicted"/>
<dbReference type="Proteomes" id="UP001432322">
    <property type="component" value="Unassembled WGS sequence"/>
</dbReference>
<dbReference type="AlphaFoldDB" id="A0AAV5V2P0"/>
<sequence length="87" mass="9660">PTPSTTPTSTMHPCLALVLCSFLLISVSQASAEQPSQEQLQQQPRFGARSGYYEPFMRLTSSKCSRQADKRDAGYGWHECEFSPLSC</sequence>
<keyword evidence="1" id="KW-0732">Signal</keyword>
<accession>A0AAV5V2P0</accession>
<feature type="non-terminal residue" evidence="2">
    <location>
        <position position="87"/>
    </location>
</feature>
<protein>
    <submittedName>
        <fullName evidence="2">Uncharacterized protein</fullName>
    </submittedName>
</protein>
<reference evidence="2" key="1">
    <citation type="submission" date="2023-10" db="EMBL/GenBank/DDBJ databases">
        <title>Genome assembly of Pristionchus species.</title>
        <authorList>
            <person name="Yoshida K."/>
            <person name="Sommer R.J."/>
        </authorList>
    </citation>
    <scope>NUCLEOTIDE SEQUENCE</scope>
    <source>
        <strain evidence="2">RS5133</strain>
    </source>
</reference>
<gene>
    <name evidence="2" type="ORF">PFISCL1PPCAC_5147</name>
</gene>
<feature type="signal peptide" evidence="1">
    <location>
        <begin position="1"/>
        <end position="32"/>
    </location>
</feature>
<name>A0AAV5V2P0_9BILA</name>
<evidence type="ECO:0000313" key="3">
    <source>
        <dbReference type="Proteomes" id="UP001432322"/>
    </source>
</evidence>